<reference evidence="2 3" key="1">
    <citation type="journal article" date="2015" name="Genome Announc.">
        <title>Draft Genome Sequence of Cyanobacterium Hassallia byssoidea Strain VB512170, Isolated from Monuments in India.</title>
        <authorList>
            <person name="Singh D."/>
            <person name="Chandrababunaidu M.M."/>
            <person name="Panda A."/>
            <person name="Sen D."/>
            <person name="Bhattacharyya S."/>
            <person name="Adhikary S.P."/>
            <person name="Tripathy S."/>
        </authorList>
    </citation>
    <scope>NUCLEOTIDE SEQUENCE [LARGE SCALE GENOMIC DNA]</scope>
    <source>
        <strain evidence="2 3">VB512170</strain>
    </source>
</reference>
<comment type="caution">
    <text evidence="2">The sequence shown here is derived from an EMBL/GenBank/DDBJ whole genome shotgun (WGS) entry which is preliminary data.</text>
</comment>
<protein>
    <recommendedName>
        <fullName evidence="4">Spore coat protein U domain-containing protein</fullName>
    </recommendedName>
</protein>
<keyword evidence="3" id="KW-1185">Reference proteome</keyword>
<dbReference type="RefSeq" id="WP_039739585.1">
    <property type="nucleotide sequence ID" value="NZ_JTCM02000019.1"/>
</dbReference>
<dbReference type="EMBL" id="JTCM02000019">
    <property type="protein sequence ID" value="NEU73153.1"/>
    <property type="molecule type" value="Genomic_DNA"/>
</dbReference>
<evidence type="ECO:0000313" key="3">
    <source>
        <dbReference type="Proteomes" id="UP000031549"/>
    </source>
</evidence>
<sequence>MIRHLLISSAFILASTVTFAASASAEEPAVMASGTVATSCYLSKLNDGWLGVNSTSNPTVLSSSVSGGTPAKVKIDCDGDAKLTISEPKQTKFLSGTTEFLPENLTATASNTALGLSVNSKSKPTGDIFANADGEAIGTIEVNMEAKNGTQNILPGEYEFTVILTSTP</sequence>
<name>A0A846H7S2_9CYAN</name>
<evidence type="ECO:0008006" key="4">
    <source>
        <dbReference type="Google" id="ProtNLM"/>
    </source>
</evidence>
<dbReference type="Proteomes" id="UP000031549">
    <property type="component" value="Unassembled WGS sequence"/>
</dbReference>
<gene>
    <name evidence="2" type="ORF">PI95_011410</name>
</gene>
<keyword evidence="1" id="KW-0732">Signal</keyword>
<evidence type="ECO:0000313" key="2">
    <source>
        <dbReference type="EMBL" id="NEU73153.1"/>
    </source>
</evidence>
<evidence type="ECO:0000256" key="1">
    <source>
        <dbReference type="SAM" id="SignalP"/>
    </source>
</evidence>
<feature type="signal peptide" evidence="1">
    <location>
        <begin position="1"/>
        <end position="20"/>
    </location>
</feature>
<accession>A0A846H7S2</accession>
<proteinExistence type="predicted"/>
<feature type="chain" id="PRO_5032797812" description="Spore coat protein U domain-containing protein" evidence="1">
    <location>
        <begin position="21"/>
        <end position="168"/>
    </location>
</feature>
<organism evidence="2 3">
    <name type="scientific">Hassallia byssoidea VB512170</name>
    <dbReference type="NCBI Taxonomy" id="1304833"/>
    <lineage>
        <taxon>Bacteria</taxon>
        <taxon>Bacillati</taxon>
        <taxon>Cyanobacteriota</taxon>
        <taxon>Cyanophyceae</taxon>
        <taxon>Nostocales</taxon>
        <taxon>Tolypothrichaceae</taxon>
        <taxon>Hassallia</taxon>
    </lineage>
</organism>
<dbReference type="AlphaFoldDB" id="A0A846H7S2"/>